<dbReference type="STRING" id="937773.SPSINT_1092"/>
<dbReference type="Proteomes" id="UP000246351">
    <property type="component" value="Unassembled WGS sequence"/>
</dbReference>
<feature type="non-terminal residue" evidence="3">
    <location>
        <position position="1"/>
    </location>
</feature>
<reference evidence="3 4" key="1">
    <citation type="journal article" date="2018" name="Vet. Microbiol.">
        <title>Clonal diversity and geographic distribution of methicillin-resistant Staphylococcus pseudintermedius from Australian animals: Discovery of novel sequence types.</title>
        <authorList>
            <person name="Worthing K.A."/>
            <person name="Abraham S."/>
            <person name="Coombs G.W."/>
            <person name="Pang S."/>
            <person name="Saputra S."/>
            <person name="Jordan D."/>
            <person name="Trott D.J."/>
            <person name="Norris J.M."/>
        </authorList>
    </citation>
    <scope>NUCLEOTIDE SEQUENCE [LARGE SCALE GENOMIC DNA]</scope>
    <source>
        <strain evidence="3 4">ST71 3</strain>
    </source>
</reference>
<organism evidence="3 4">
    <name type="scientific">Staphylococcus pseudintermedius</name>
    <dbReference type="NCBI Taxonomy" id="283734"/>
    <lineage>
        <taxon>Bacteria</taxon>
        <taxon>Bacillati</taxon>
        <taxon>Bacillota</taxon>
        <taxon>Bacilli</taxon>
        <taxon>Bacillales</taxon>
        <taxon>Staphylococcaceae</taxon>
        <taxon>Staphylococcus</taxon>
        <taxon>Staphylococcus intermedius group</taxon>
    </lineage>
</organism>
<dbReference type="Gene3D" id="3.30.429.10">
    <property type="entry name" value="Macrophage Migration Inhibitory Factor"/>
    <property type="match status" value="1"/>
</dbReference>
<sequence>ADRSAISVVIQEMKKEHYGVAGVRKSDQ</sequence>
<dbReference type="AlphaFoldDB" id="A0A317Z6Z6"/>
<proteinExistence type="predicted"/>
<keyword evidence="1" id="KW-0413">Isomerase</keyword>
<protein>
    <submittedName>
        <fullName evidence="3">4-oxalocrotonate tautomerase</fullName>
    </submittedName>
</protein>
<evidence type="ECO:0000313" key="3">
    <source>
        <dbReference type="EMBL" id="PWZ95426.1"/>
    </source>
</evidence>
<dbReference type="EMBL" id="QEIV01001693">
    <property type="protein sequence ID" value="PWZ95426.1"/>
    <property type="molecule type" value="Genomic_DNA"/>
</dbReference>
<name>A0A317Z6Z6_STAPS</name>
<dbReference type="GO" id="GO:0016853">
    <property type="term" value="F:isomerase activity"/>
    <property type="evidence" value="ECO:0007669"/>
    <property type="project" value="UniProtKB-KW"/>
</dbReference>
<evidence type="ECO:0000313" key="4">
    <source>
        <dbReference type="Proteomes" id="UP000246351"/>
    </source>
</evidence>
<dbReference type="InterPro" id="IPR004370">
    <property type="entry name" value="4-OT-like_dom"/>
</dbReference>
<dbReference type="Pfam" id="PF01361">
    <property type="entry name" value="Tautomerase"/>
    <property type="match status" value="1"/>
</dbReference>
<evidence type="ECO:0000259" key="2">
    <source>
        <dbReference type="Pfam" id="PF01361"/>
    </source>
</evidence>
<gene>
    <name evidence="3" type="ORF">DD924_15510</name>
</gene>
<accession>A0A317Z6Z6</accession>
<feature type="domain" description="4-oxalocrotonate tautomerase-like" evidence="2">
    <location>
        <begin position="1"/>
        <end position="27"/>
    </location>
</feature>
<comment type="caution">
    <text evidence="3">The sequence shown here is derived from an EMBL/GenBank/DDBJ whole genome shotgun (WGS) entry which is preliminary data.</text>
</comment>
<evidence type="ECO:0000256" key="1">
    <source>
        <dbReference type="ARBA" id="ARBA00023235"/>
    </source>
</evidence>
<dbReference type="InterPro" id="IPR014347">
    <property type="entry name" value="Tautomerase/MIF_sf"/>
</dbReference>